<reference evidence="6 7" key="1">
    <citation type="journal article" date="2018" name="Nat. Ecol. Evol.">
        <title>Shark genomes provide insights into elasmobranch evolution and the origin of vertebrates.</title>
        <authorList>
            <person name="Hara Y"/>
            <person name="Yamaguchi K"/>
            <person name="Onimaru K"/>
            <person name="Kadota M"/>
            <person name="Koyanagi M"/>
            <person name="Keeley SD"/>
            <person name="Tatsumi K"/>
            <person name="Tanaka K"/>
            <person name="Motone F"/>
            <person name="Kageyama Y"/>
            <person name="Nozu R"/>
            <person name="Adachi N"/>
            <person name="Nishimura O"/>
            <person name="Nakagawa R"/>
            <person name="Tanegashima C"/>
            <person name="Kiyatake I"/>
            <person name="Matsumoto R"/>
            <person name="Murakumo K"/>
            <person name="Nishida K"/>
            <person name="Terakita A"/>
            <person name="Kuratani S"/>
            <person name="Sato K"/>
            <person name="Hyodo S Kuraku.S."/>
        </authorList>
    </citation>
    <scope>NUCLEOTIDE SEQUENCE [LARGE SCALE GENOMIC DNA]</scope>
</reference>
<feature type="domain" description="RRM" evidence="5">
    <location>
        <begin position="682"/>
        <end position="755"/>
    </location>
</feature>
<feature type="domain" description="RRM" evidence="5">
    <location>
        <begin position="771"/>
        <end position="842"/>
    </location>
</feature>
<dbReference type="OrthoDB" id="5382468at2759"/>
<evidence type="ECO:0000313" key="6">
    <source>
        <dbReference type="EMBL" id="GCB65784.1"/>
    </source>
</evidence>
<dbReference type="GO" id="GO:0005634">
    <property type="term" value="C:nucleus"/>
    <property type="evidence" value="ECO:0007669"/>
    <property type="project" value="TreeGrafter"/>
</dbReference>
<feature type="compositionally biased region" description="Basic and acidic residues" evidence="4">
    <location>
        <begin position="108"/>
        <end position="124"/>
    </location>
</feature>
<gene>
    <name evidence="6" type="ORF">scyTo_0013503</name>
</gene>
<name>A0A401NY50_SCYTO</name>
<proteinExistence type="predicted"/>
<evidence type="ECO:0000256" key="2">
    <source>
        <dbReference type="PROSITE-ProRule" id="PRU00176"/>
    </source>
</evidence>
<dbReference type="PROSITE" id="PS50102">
    <property type="entry name" value="RRM"/>
    <property type="match status" value="2"/>
</dbReference>
<dbReference type="GO" id="GO:0005737">
    <property type="term" value="C:cytoplasm"/>
    <property type="evidence" value="ECO:0007669"/>
    <property type="project" value="TreeGrafter"/>
</dbReference>
<feature type="region of interest" description="Disordered" evidence="4">
    <location>
        <begin position="568"/>
        <end position="634"/>
    </location>
</feature>
<protein>
    <recommendedName>
        <fullName evidence="5">RRM domain-containing protein</fullName>
    </recommendedName>
</protein>
<evidence type="ECO:0000256" key="3">
    <source>
        <dbReference type="SAM" id="Coils"/>
    </source>
</evidence>
<feature type="compositionally biased region" description="Basic and acidic residues" evidence="4">
    <location>
        <begin position="57"/>
        <end position="69"/>
    </location>
</feature>
<feature type="region of interest" description="Disordered" evidence="4">
    <location>
        <begin position="355"/>
        <end position="375"/>
    </location>
</feature>
<dbReference type="SMART" id="SM00360">
    <property type="entry name" value="RRM"/>
    <property type="match status" value="3"/>
</dbReference>
<feature type="compositionally biased region" description="Acidic residues" evidence="4">
    <location>
        <begin position="177"/>
        <end position="191"/>
    </location>
</feature>
<evidence type="ECO:0000256" key="4">
    <source>
        <dbReference type="SAM" id="MobiDB-lite"/>
    </source>
</evidence>
<accession>A0A401NY50</accession>
<dbReference type="InterPro" id="IPR012677">
    <property type="entry name" value="Nucleotide-bd_a/b_plait_sf"/>
</dbReference>
<feature type="compositionally biased region" description="Polar residues" evidence="4">
    <location>
        <begin position="37"/>
        <end position="54"/>
    </location>
</feature>
<feature type="compositionally biased region" description="Basic and acidic residues" evidence="4">
    <location>
        <begin position="614"/>
        <end position="628"/>
    </location>
</feature>
<dbReference type="AlphaFoldDB" id="A0A401NY50"/>
<evidence type="ECO:0000259" key="5">
    <source>
        <dbReference type="PROSITE" id="PS50102"/>
    </source>
</evidence>
<evidence type="ECO:0000256" key="1">
    <source>
        <dbReference type="ARBA" id="ARBA00022884"/>
    </source>
</evidence>
<dbReference type="Proteomes" id="UP000288216">
    <property type="component" value="Unassembled WGS sequence"/>
</dbReference>
<comment type="caution">
    <text evidence="6">The sequence shown here is derived from an EMBL/GenBank/DDBJ whole genome shotgun (WGS) entry which is preliminary data.</text>
</comment>
<feature type="compositionally biased region" description="Basic and acidic residues" evidence="4">
    <location>
        <begin position="355"/>
        <end position="368"/>
    </location>
</feature>
<dbReference type="InterPro" id="IPR035979">
    <property type="entry name" value="RBD_domain_sf"/>
</dbReference>
<feature type="coiled-coil region" evidence="3">
    <location>
        <begin position="431"/>
        <end position="472"/>
    </location>
</feature>
<dbReference type="GO" id="GO:0003729">
    <property type="term" value="F:mRNA binding"/>
    <property type="evidence" value="ECO:0007669"/>
    <property type="project" value="TreeGrafter"/>
</dbReference>
<feature type="compositionally biased region" description="Basic residues" evidence="4">
    <location>
        <begin position="196"/>
        <end position="208"/>
    </location>
</feature>
<dbReference type="InterPro" id="IPR050374">
    <property type="entry name" value="RRT5_SRSF_SR"/>
</dbReference>
<dbReference type="EMBL" id="BFAA01006926">
    <property type="protein sequence ID" value="GCB65784.1"/>
    <property type="molecule type" value="Genomic_DNA"/>
</dbReference>
<keyword evidence="3" id="KW-0175">Coiled coil</keyword>
<feature type="compositionally biased region" description="Polar residues" evidence="4">
    <location>
        <begin position="209"/>
        <end position="221"/>
    </location>
</feature>
<feature type="compositionally biased region" description="Polar residues" evidence="4">
    <location>
        <begin position="79"/>
        <end position="91"/>
    </location>
</feature>
<dbReference type="STRING" id="75743.A0A401NY50"/>
<feature type="region of interest" description="Disordered" evidence="4">
    <location>
        <begin position="30"/>
        <end position="325"/>
    </location>
</feature>
<evidence type="ECO:0000313" key="7">
    <source>
        <dbReference type="Proteomes" id="UP000288216"/>
    </source>
</evidence>
<dbReference type="Gene3D" id="3.30.70.330">
    <property type="match status" value="4"/>
</dbReference>
<dbReference type="PANTHER" id="PTHR23003">
    <property type="entry name" value="RNA RECOGNITION MOTIF RRM DOMAIN CONTAINING PROTEIN"/>
    <property type="match status" value="1"/>
</dbReference>
<dbReference type="InterPro" id="IPR000504">
    <property type="entry name" value="RRM_dom"/>
</dbReference>
<keyword evidence="1 2" id="KW-0694">RNA-binding</keyword>
<feature type="compositionally biased region" description="Basic and acidic residues" evidence="4">
    <location>
        <begin position="261"/>
        <end position="285"/>
    </location>
</feature>
<sequence length="856" mass="94831">MDWQNWIKVSRRLRNRVSLGVLEEDAQLDKKLETPVKSPQSPVDTLQRTRLTRSTFKKVEDASAEESPRRSARNGRWLKSTSPGERLSQQGGCDGGNSEPEDGEELSEVQRTEPLDRESEKETEQTTPRMPQPDTGAENLQQTRNSDGRWLLKVHSGKRRSPTSDSKRDTGVKCNANDDDSPVTEIEAPDAESEKTKKHQNYARRKSQRISNQLRPHSSTTHYEDICLGHNASKPEEDEDTNCRPDAAEQSEMQTSNIKGRVAEELEVKKLEQDHVEMDKEEGKEGPGPCDISASFELEPGSLSGTDACRSSTQGDGNSEEDEGMNCRRDIAEQSEMQTSNLCRTVKEELEVAKVDEDHVEMDKEAGKEGPGPCDISANFVLEPGSLSGTDACRRSTQGDSNSGAVQTEADVEGGVISEPLMVGEETGGMMRKLETDKAEMLVAFEEVEGENDQTEAIAMNLDQEVEDQEMEKSEETPKSALRLIVSNLDSSKNFGELQIAIISFFMVRKLSVTSITLKKSRKRGHVTFVSGKDVNRALKYDGQQVLGRALQLRRPQRVQKPVAIVKGRKRKLKESDRETASPSSAKKKSALKSALLARKESVTLLRKKKKKTREQAKTAEKGEESPPPKKKKRGQEIGRFAFIAFETSEAAASALSEGGVECKGKRIRLKHTCPKSNEERKILVLKNLPRPLSKKYLKSVFHNAVAIRVSQDKQSHGISQVEYRTAKEAKAALKGLREQGVPPGQAICVASMEEMKKRLECKPGRSGSICSLFVWGLSTETTVEMLKSTFKGAVNARLSQKAGSRSALVDFRTAADAARMRVEMQGVEIDGHKVKLFFANFASGMQGASRDPRVI</sequence>
<feature type="compositionally biased region" description="Polar residues" evidence="4">
    <location>
        <begin position="303"/>
        <end position="317"/>
    </location>
</feature>
<dbReference type="SUPFAM" id="SSF54928">
    <property type="entry name" value="RNA-binding domain, RBD"/>
    <property type="match status" value="3"/>
</dbReference>
<keyword evidence="7" id="KW-1185">Reference proteome</keyword>
<organism evidence="6 7">
    <name type="scientific">Scyliorhinus torazame</name>
    <name type="common">Cloudy catshark</name>
    <name type="synonym">Catulus torazame</name>
    <dbReference type="NCBI Taxonomy" id="75743"/>
    <lineage>
        <taxon>Eukaryota</taxon>
        <taxon>Metazoa</taxon>
        <taxon>Chordata</taxon>
        <taxon>Craniata</taxon>
        <taxon>Vertebrata</taxon>
        <taxon>Chondrichthyes</taxon>
        <taxon>Elasmobranchii</taxon>
        <taxon>Galeomorphii</taxon>
        <taxon>Galeoidea</taxon>
        <taxon>Carcharhiniformes</taxon>
        <taxon>Scyliorhinidae</taxon>
        <taxon>Scyliorhinus</taxon>
    </lineage>
</organism>